<organism evidence="2 3">
    <name type="scientific">Catenovulum sediminis</name>
    <dbReference type="NCBI Taxonomy" id="1740262"/>
    <lineage>
        <taxon>Bacteria</taxon>
        <taxon>Pseudomonadati</taxon>
        <taxon>Pseudomonadota</taxon>
        <taxon>Gammaproteobacteria</taxon>
        <taxon>Alteromonadales</taxon>
        <taxon>Alteromonadaceae</taxon>
        <taxon>Catenovulum</taxon>
    </lineage>
</organism>
<dbReference type="Gene3D" id="2.60.120.560">
    <property type="entry name" value="Exo-inulinase, domain 1"/>
    <property type="match status" value="1"/>
</dbReference>
<evidence type="ECO:0000259" key="1">
    <source>
        <dbReference type="Pfam" id="PF06439"/>
    </source>
</evidence>
<dbReference type="RefSeq" id="WP_221935102.1">
    <property type="nucleotide sequence ID" value="NZ_CP041661.1"/>
</dbReference>
<protein>
    <submittedName>
        <fullName evidence="2">DUF1080 domain-containing protein</fullName>
    </submittedName>
</protein>
<accession>A0ABV1RFN4</accession>
<comment type="caution">
    <text evidence="2">The sequence shown here is derived from an EMBL/GenBank/DDBJ whole genome shotgun (WGS) entry which is preliminary data.</text>
</comment>
<dbReference type="EMBL" id="JBELOE010000147">
    <property type="protein sequence ID" value="MER2491739.1"/>
    <property type="molecule type" value="Genomic_DNA"/>
</dbReference>
<evidence type="ECO:0000313" key="2">
    <source>
        <dbReference type="EMBL" id="MER2491739.1"/>
    </source>
</evidence>
<name>A0ABV1RFN4_9ALTE</name>
<reference evidence="2 3" key="1">
    <citation type="submission" date="2024-06" db="EMBL/GenBank/DDBJ databases">
        <authorList>
            <person name="Chen R.Y."/>
        </authorList>
    </citation>
    <scope>NUCLEOTIDE SEQUENCE [LARGE SCALE GENOMIC DNA]</scope>
    <source>
        <strain evidence="2 3">D2</strain>
    </source>
</reference>
<dbReference type="InterPro" id="IPR010496">
    <property type="entry name" value="AL/BT2_dom"/>
</dbReference>
<dbReference type="Proteomes" id="UP001467690">
    <property type="component" value="Unassembled WGS sequence"/>
</dbReference>
<sequence>MSFIKSTSAAIIMMNVSFWTTTSVNSAPDTQQISPQETEYWTPVPQKVNPDPVPSDAIVLFDGAHTNKWQHPDKSAVQWTLEDGILTTKSGTKSIQTKENFCDIQLHLEFKAPKHTGKPIGQRQGNSGIYIQGRYEVQILDSYDNPTYVNGQAASVYKQSPPLVNASRPSGHWQSYDIIFHAPEFNDAGDITEKATVTVLHNGVLVQDHFEIQGGTRYRGYPEYKKHGCAPIVLQNHGQVVSFRNIWVRKL</sequence>
<feature type="domain" description="3-keto-alpha-glucoside-1,2-lyase/3-keto-2-hydroxy-glucal hydratase" evidence="1">
    <location>
        <begin position="57"/>
        <end position="249"/>
    </location>
</feature>
<proteinExistence type="predicted"/>
<evidence type="ECO:0000313" key="3">
    <source>
        <dbReference type="Proteomes" id="UP001467690"/>
    </source>
</evidence>
<gene>
    <name evidence="2" type="ORF">ABS311_07565</name>
</gene>
<keyword evidence="3" id="KW-1185">Reference proteome</keyword>
<dbReference type="Pfam" id="PF06439">
    <property type="entry name" value="3keto-disac_hyd"/>
    <property type="match status" value="1"/>
</dbReference>